<sequence length="101" mass="11487">MKSQDFCASKNATLAIIDSQHELDFIWRFKGSPDHWIGLRRESDGSPWVWTNGSTFNDTFPIFGVSDCVLVNSIRISSASCYSDKRWICNKPDAHSKSSHF</sequence>
<dbReference type="PROSITE" id="PS50041">
    <property type="entry name" value="C_TYPE_LECTIN_2"/>
    <property type="match status" value="1"/>
</dbReference>
<accession>A0AAV6ZEK9</accession>
<comment type="subcellular location">
    <subcellularLocation>
        <location evidence="1">Cell membrane</location>
        <topology evidence="1">Single-pass type II membrane protein</topology>
    </subcellularLocation>
</comment>
<dbReference type="EMBL" id="WNYA01000982">
    <property type="protein sequence ID" value="KAG8546670.1"/>
    <property type="molecule type" value="Genomic_DNA"/>
</dbReference>
<protein>
    <recommendedName>
        <fullName evidence="3">C-type lectin domain-containing protein</fullName>
    </recommendedName>
</protein>
<dbReference type="CDD" id="cd03593">
    <property type="entry name" value="CLECT_NK_receptors_like"/>
    <property type="match status" value="1"/>
</dbReference>
<dbReference type="InterPro" id="IPR050828">
    <property type="entry name" value="C-type_lectin/matrix_domain"/>
</dbReference>
<evidence type="ECO:0000259" key="3">
    <source>
        <dbReference type="PROSITE" id="PS50041"/>
    </source>
</evidence>
<dbReference type="GO" id="GO:0005886">
    <property type="term" value="C:plasma membrane"/>
    <property type="evidence" value="ECO:0007669"/>
    <property type="project" value="UniProtKB-SubCell"/>
</dbReference>
<organism evidence="4 5">
    <name type="scientific">Engystomops pustulosus</name>
    <name type="common">Tungara frog</name>
    <name type="synonym">Physalaemus pustulosus</name>
    <dbReference type="NCBI Taxonomy" id="76066"/>
    <lineage>
        <taxon>Eukaryota</taxon>
        <taxon>Metazoa</taxon>
        <taxon>Chordata</taxon>
        <taxon>Craniata</taxon>
        <taxon>Vertebrata</taxon>
        <taxon>Euteleostomi</taxon>
        <taxon>Amphibia</taxon>
        <taxon>Batrachia</taxon>
        <taxon>Anura</taxon>
        <taxon>Neobatrachia</taxon>
        <taxon>Hyloidea</taxon>
        <taxon>Leptodactylidae</taxon>
        <taxon>Leiuperinae</taxon>
        <taxon>Engystomops</taxon>
    </lineage>
</organism>
<evidence type="ECO:0000313" key="4">
    <source>
        <dbReference type="EMBL" id="KAG8546670.1"/>
    </source>
</evidence>
<evidence type="ECO:0000256" key="1">
    <source>
        <dbReference type="ARBA" id="ARBA00004401"/>
    </source>
</evidence>
<proteinExistence type="predicted"/>
<evidence type="ECO:0000256" key="2">
    <source>
        <dbReference type="ARBA" id="ARBA00022734"/>
    </source>
</evidence>
<dbReference type="InterPro" id="IPR016186">
    <property type="entry name" value="C-type_lectin-like/link_sf"/>
</dbReference>
<dbReference type="InterPro" id="IPR001304">
    <property type="entry name" value="C-type_lectin-like"/>
</dbReference>
<dbReference type="SUPFAM" id="SSF56436">
    <property type="entry name" value="C-type lectin-like"/>
    <property type="match status" value="1"/>
</dbReference>
<dbReference type="InterPro" id="IPR016187">
    <property type="entry name" value="CTDL_fold"/>
</dbReference>
<dbReference type="Gene3D" id="3.10.100.10">
    <property type="entry name" value="Mannose-Binding Protein A, subunit A"/>
    <property type="match status" value="1"/>
</dbReference>
<dbReference type="Proteomes" id="UP000824782">
    <property type="component" value="Unassembled WGS sequence"/>
</dbReference>
<dbReference type="SMART" id="SM00034">
    <property type="entry name" value="CLECT"/>
    <property type="match status" value="1"/>
</dbReference>
<dbReference type="Pfam" id="PF00059">
    <property type="entry name" value="Lectin_C"/>
    <property type="match status" value="1"/>
</dbReference>
<dbReference type="GO" id="GO:0030246">
    <property type="term" value="F:carbohydrate binding"/>
    <property type="evidence" value="ECO:0007669"/>
    <property type="project" value="UniProtKB-KW"/>
</dbReference>
<gene>
    <name evidence="4" type="ORF">GDO81_030063</name>
</gene>
<keyword evidence="2" id="KW-0430">Lectin</keyword>
<keyword evidence="5" id="KW-1185">Reference proteome</keyword>
<reference evidence="4" key="1">
    <citation type="thesis" date="2020" institute="ProQuest LLC" country="789 East Eisenhower Parkway, Ann Arbor, MI, USA">
        <title>Comparative Genomics and Chromosome Evolution.</title>
        <authorList>
            <person name="Mudd A.B."/>
        </authorList>
    </citation>
    <scope>NUCLEOTIDE SEQUENCE</scope>
    <source>
        <strain evidence="4">237g6f4</strain>
        <tissue evidence="4">Blood</tissue>
    </source>
</reference>
<comment type="caution">
    <text evidence="4">The sequence shown here is derived from an EMBL/GenBank/DDBJ whole genome shotgun (WGS) entry which is preliminary data.</text>
</comment>
<dbReference type="AlphaFoldDB" id="A0AAV6ZEK9"/>
<dbReference type="PANTHER" id="PTHR45710">
    <property type="entry name" value="C-TYPE LECTIN DOMAIN-CONTAINING PROTEIN 180"/>
    <property type="match status" value="1"/>
</dbReference>
<evidence type="ECO:0000313" key="5">
    <source>
        <dbReference type="Proteomes" id="UP000824782"/>
    </source>
</evidence>
<feature type="domain" description="C-type lectin" evidence="3">
    <location>
        <begin position="1"/>
        <end position="90"/>
    </location>
</feature>
<dbReference type="PANTHER" id="PTHR45710:SF8">
    <property type="entry name" value="RERATING FAMILY MEMBER 4"/>
    <property type="match status" value="1"/>
</dbReference>
<dbReference type="InterPro" id="IPR033992">
    <property type="entry name" value="NKR-like_CTLD"/>
</dbReference>
<name>A0AAV6ZEK9_ENGPU</name>